<dbReference type="EMBL" id="MT141544">
    <property type="protein sequence ID" value="QJA65754.1"/>
    <property type="molecule type" value="Genomic_DNA"/>
</dbReference>
<evidence type="ECO:0000313" key="1">
    <source>
        <dbReference type="EMBL" id="QJA65754.1"/>
    </source>
</evidence>
<evidence type="ECO:0000313" key="2">
    <source>
        <dbReference type="EMBL" id="QJA73711.1"/>
    </source>
</evidence>
<reference evidence="1" key="1">
    <citation type="submission" date="2020-03" db="EMBL/GenBank/DDBJ databases">
        <title>The deep terrestrial virosphere.</title>
        <authorList>
            <person name="Holmfeldt K."/>
            <person name="Nilsson E."/>
            <person name="Simone D."/>
            <person name="Lopez-Fernandez M."/>
            <person name="Wu X."/>
            <person name="de Brujin I."/>
            <person name="Lundin D."/>
            <person name="Andersson A."/>
            <person name="Bertilsson S."/>
            <person name="Dopson M."/>
        </authorList>
    </citation>
    <scope>NUCLEOTIDE SEQUENCE</scope>
    <source>
        <strain evidence="2">MM415A02272</strain>
        <strain evidence="1">MM415B00380</strain>
    </source>
</reference>
<sequence length="140" mass="15537">MAQGIRTLELATYIDAENPTIGDWRIVNGDFSWLTADDPDATAQSIARRLLTYRGEVFSDQLRGFPWFQSILGQRGAIPRLQSLIRQAVATTPGVRSCQSAGYSVDQTTRSISITWQAIFDDGKIYTSADFDIPFVIEAS</sequence>
<dbReference type="Pfam" id="PF10934">
    <property type="entry name" value="Sheath_initiator"/>
    <property type="match status" value="1"/>
</dbReference>
<protein>
    <submittedName>
        <fullName evidence="1">Uncharacterized protein</fullName>
    </submittedName>
</protein>
<accession>A0A6M3J7S9</accession>
<dbReference type="EMBL" id="MT142047">
    <property type="protein sequence ID" value="QJA73711.1"/>
    <property type="molecule type" value="Genomic_DNA"/>
</dbReference>
<organism evidence="1">
    <name type="scientific">viral metagenome</name>
    <dbReference type="NCBI Taxonomy" id="1070528"/>
    <lineage>
        <taxon>unclassified sequences</taxon>
        <taxon>metagenomes</taxon>
        <taxon>organismal metagenomes</taxon>
    </lineage>
</organism>
<gene>
    <name evidence="2" type="ORF">MM415A02272_0005</name>
    <name evidence="1" type="ORF">MM415B00380_0006</name>
</gene>
<dbReference type="AlphaFoldDB" id="A0A6M3J7S9"/>
<dbReference type="InterPro" id="IPR020288">
    <property type="entry name" value="Sheath_initiator"/>
</dbReference>
<proteinExistence type="predicted"/>
<name>A0A6M3J7S9_9ZZZZ</name>